<accession>U1G348</accession>
<gene>
    <name evidence="2" type="ORF">EPUS_05574</name>
</gene>
<dbReference type="EMBL" id="KE721194">
    <property type="protein sequence ID" value="ERF71702.1"/>
    <property type="molecule type" value="Genomic_DNA"/>
</dbReference>
<dbReference type="GO" id="GO:0000307">
    <property type="term" value="C:cyclin-dependent protein kinase holoenzyme complex"/>
    <property type="evidence" value="ECO:0007669"/>
    <property type="project" value="TreeGrafter"/>
</dbReference>
<evidence type="ECO:0008006" key="4">
    <source>
        <dbReference type="Google" id="ProtNLM"/>
    </source>
</evidence>
<proteinExistence type="predicted"/>
<dbReference type="GO" id="GO:0019901">
    <property type="term" value="F:protein kinase binding"/>
    <property type="evidence" value="ECO:0007669"/>
    <property type="project" value="InterPro"/>
</dbReference>
<dbReference type="Proteomes" id="UP000019373">
    <property type="component" value="Unassembled WGS sequence"/>
</dbReference>
<dbReference type="GO" id="GO:0005634">
    <property type="term" value="C:nucleus"/>
    <property type="evidence" value="ECO:0007669"/>
    <property type="project" value="TreeGrafter"/>
</dbReference>
<dbReference type="InterPro" id="IPR036915">
    <property type="entry name" value="Cyclin-like_sf"/>
</dbReference>
<dbReference type="PANTHER" id="PTHR15615:SF118">
    <property type="entry name" value="CYCLIN, HYPOTHETICAL (EUROFUNG)"/>
    <property type="match status" value="1"/>
</dbReference>
<dbReference type="Gene3D" id="1.10.472.10">
    <property type="entry name" value="Cyclin-like"/>
    <property type="match status" value="1"/>
</dbReference>
<dbReference type="SUPFAM" id="SSF47954">
    <property type="entry name" value="Cyclin-like"/>
    <property type="match status" value="1"/>
</dbReference>
<dbReference type="eggNOG" id="ENOG502QWSP">
    <property type="taxonomic scope" value="Eukaryota"/>
</dbReference>
<feature type="compositionally biased region" description="Basic and acidic residues" evidence="1">
    <location>
        <begin position="105"/>
        <end position="120"/>
    </location>
</feature>
<dbReference type="InterPro" id="IPR013922">
    <property type="entry name" value="Cyclin_PHO80-like"/>
</dbReference>
<dbReference type="GO" id="GO:0016538">
    <property type="term" value="F:cyclin-dependent protein serine/threonine kinase regulator activity"/>
    <property type="evidence" value="ECO:0007669"/>
    <property type="project" value="TreeGrafter"/>
</dbReference>
<dbReference type="Pfam" id="PF08613">
    <property type="entry name" value="Cyclin"/>
    <property type="match status" value="1"/>
</dbReference>
<reference evidence="3" key="1">
    <citation type="journal article" date="2014" name="BMC Genomics">
        <title>Genome characteristics reveal the impact of lichenization on lichen-forming fungus Endocarpon pusillum Hedwig (Verrucariales, Ascomycota).</title>
        <authorList>
            <person name="Wang Y.-Y."/>
            <person name="Liu B."/>
            <person name="Zhang X.-Y."/>
            <person name="Zhou Q.-M."/>
            <person name="Zhang T."/>
            <person name="Li H."/>
            <person name="Yu Y.-F."/>
            <person name="Zhang X.-L."/>
            <person name="Hao X.-Y."/>
            <person name="Wang M."/>
            <person name="Wang L."/>
            <person name="Wei J.-C."/>
        </authorList>
    </citation>
    <scope>NUCLEOTIDE SEQUENCE [LARGE SCALE GENOMIC DNA]</scope>
    <source>
        <strain evidence="3">Z07020 / HMAS-L-300199</strain>
    </source>
</reference>
<dbReference type="PANTHER" id="PTHR15615">
    <property type="match status" value="1"/>
</dbReference>
<feature type="region of interest" description="Disordered" evidence="1">
    <location>
        <begin position="1"/>
        <end position="26"/>
    </location>
</feature>
<feature type="region of interest" description="Disordered" evidence="1">
    <location>
        <begin position="94"/>
        <end position="143"/>
    </location>
</feature>
<feature type="region of interest" description="Disordered" evidence="1">
    <location>
        <begin position="332"/>
        <end position="365"/>
    </location>
</feature>
<feature type="compositionally biased region" description="Low complexity" evidence="1">
    <location>
        <begin position="332"/>
        <end position="348"/>
    </location>
</feature>
<keyword evidence="3" id="KW-1185">Reference proteome</keyword>
<dbReference type="AlphaFoldDB" id="U1G348"/>
<dbReference type="HOGENOM" id="CLU_013431_2_0_1"/>
<name>U1G348_ENDPU</name>
<evidence type="ECO:0000256" key="1">
    <source>
        <dbReference type="SAM" id="MobiDB-lite"/>
    </source>
</evidence>
<organism evidence="2 3">
    <name type="scientific">Endocarpon pusillum (strain Z07020 / HMAS-L-300199)</name>
    <name type="common">Lichen-forming fungus</name>
    <dbReference type="NCBI Taxonomy" id="1263415"/>
    <lineage>
        <taxon>Eukaryota</taxon>
        <taxon>Fungi</taxon>
        <taxon>Dikarya</taxon>
        <taxon>Ascomycota</taxon>
        <taxon>Pezizomycotina</taxon>
        <taxon>Eurotiomycetes</taxon>
        <taxon>Chaetothyriomycetidae</taxon>
        <taxon>Verrucariales</taxon>
        <taxon>Verrucariaceae</taxon>
        <taxon>Endocarpon</taxon>
    </lineage>
</organism>
<protein>
    <recommendedName>
        <fullName evidence="4">Cyclin N-terminal domain-containing protein</fullName>
    </recommendedName>
</protein>
<evidence type="ECO:0000313" key="2">
    <source>
        <dbReference type="EMBL" id="ERF71702.1"/>
    </source>
</evidence>
<dbReference type="GeneID" id="19240522"/>
<evidence type="ECO:0000313" key="3">
    <source>
        <dbReference type="Proteomes" id="UP000019373"/>
    </source>
</evidence>
<dbReference type="CDD" id="cd20557">
    <property type="entry name" value="CYCLIN_ScPCL1-like"/>
    <property type="match status" value="1"/>
</dbReference>
<dbReference type="OrthoDB" id="442243at2759"/>
<dbReference type="OMA" id="GFKKWVT"/>
<dbReference type="RefSeq" id="XP_007802624.1">
    <property type="nucleotide sequence ID" value="XM_007804433.1"/>
</dbReference>
<sequence length="636" mass="70074">MSSALAHPPATAFPEPSRSELTSFREGHQRYTGHVKSWQSLIKEGRSGTYFSSGLLTPPENRAMTGVSLNQHNSNTVASQNYYPSKFPYSSYPSGRGAEVRHHHNADSYDRHNRPTEDQQKLWSTTQEREDRQAPKETSTSDSTIASYLQIPSSINDSRGSLAEFAAEITCLFWFESASTLQRADGVSLLNGSIVKPLAPDAMPTMGFLKWVTTILTTTQVTQNVILLALLFIYRLKNFNPGVSGKKGSEYRLLTIALMLGNKFLDDNTYTNKTWAEVSGISVSEIHIMEVEFLSNMRYNLYVSEEEWKRWHVKLARFSTYFNKASKAPPVEVAKPAAPVTPTAQTSPYKLPSPPSPARHGPPMQMYLPSLPNPMAMAPHLSHSPARHYIGSEDFHGSRKRSLEISTDMPAAKRLMSTTPSSHSPAVHSPGSLSAYTSNSNASSSTLADIALNRSPIAKLPMPNLPSTSTQRQRQHPTLSVAPARSMSMVYPNAQNNWSQPVTPVGTMPPNSMNLYANPIPALGELTRSQYASANASPSTAGYGSVTPTRQLSPSYFLTNRNSPYRPVRSVNTLLIPPPSASLHNPTRNIGLDQMRYQPLGKADTRAGVVPYMHHDAWPQPWSTASGMPSQYAFHA</sequence>